<keyword evidence="4" id="KW-1133">Transmembrane helix</keyword>
<keyword evidence="3 6" id="KW-0012">Acyltransferase</keyword>
<dbReference type="EMBL" id="NEDP02005000">
    <property type="protein sequence ID" value="OWF43753.1"/>
    <property type="molecule type" value="Genomic_DNA"/>
</dbReference>
<dbReference type="STRING" id="6573.A0A210Q4T4"/>
<evidence type="ECO:0000313" key="6">
    <source>
        <dbReference type="EMBL" id="OWF43753.1"/>
    </source>
</evidence>
<dbReference type="InterPro" id="IPR032098">
    <property type="entry name" value="Acyltransf_C"/>
</dbReference>
<evidence type="ECO:0000256" key="2">
    <source>
        <dbReference type="ARBA" id="ARBA00022679"/>
    </source>
</evidence>
<keyword evidence="4" id="KW-0812">Transmembrane</keyword>
<dbReference type="Pfam" id="PF01553">
    <property type="entry name" value="Acyltransferase"/>
    <property type="match status" value="1"/>
</dbReference>
<dbReference type="GO" id="GO:0016746">
    <property type="term" value="F:acyltransferase activity"/>
    <property type="evidence" value="ECO:0007669"/>
    <property type="project" value="UniProtKB-KW"/>
</dbReference>
<gene>
    <name evidence="6" type="ORF">KP79_PYT01816</name>
</gene>
<dbReference type="InterPro" id="IPR002123">
    <property type="entry name" value="Plipid/glycerol_acylTrfase"/>
</dbReference>
<feature type="transmembrane region" description="Helical" evidence="4">
    <location>
        <begin position="47"/>
        <end position="67"/>
    </location>
</feature>
<dbReference type="Pfam" id="PF16076">
    <property type="entry name" value="Acyltransf_C"/>
    <property type="match status" value="1"/>
</dbReference>
<dbReference type="AlphaFoldDB" id="A0A210Q4T4"/>
<dbReference type="GO" id="GO:0036149">
    <property type="term" value="P:phosphatidylinositol acyl-chain remodeling"/>
    <property type="evidence" value="ECO:0007669"/>
    <property type="project" value="TreeGrafter"/>
</dbReference>
<comment type="caution">
    <text evidence="6">The sequence shown here is derived from an EMBL/GenBank/DDBJ whole genome shotgun (WGS) entry which is preliminary data.</text>
</comment>
<dbReference type="SMART" id="SM00563">
    <property type="entry name" value="PlsC"/>
    <property type="match status" value="1"/>
</dbReference>
<accession>A0A210Q4T4</accession>
<dbReference type="PANTHER" id="PTHR10983:SF2">
    <property type="entry name" value="ACYL-COA:LYSOPHOSPHATIDYLGLYCEROL ACYLTRANSFERASE 1"/>
    <property type="match status" value="1"/>
</dbReference>
<organism evidence="6 7">
    <name type="scientific">Mizuhopecten yessoensis</name>
    <name type="common">Japanese scallop</name>
    <name type="synonym">Patinopecten yessoensis</name>
    <dbReference type="NCBI Taxonomy" id="6573"/>
    <lineage>
        <taxon>Eukaryota</taxon>
        <taxon>Metazoa</taxon>
        <taxon>Spiralia</taxon>
        <taxon>Lophotrochozoa</taxon>
        <taxon>Mollusca</taxon>
        <taxon>Bivalvia</taxon>
        <taxon>Autobranchia</taxon>
        <taxon>Pteriomorphia</taxon>
        <taxon>Pectinida</taxon>
        <taxon>Pectinoidea</taxon>
        <taxon>Pectinidae</taxon>
        <taxon>Mizuhopecten</taxon>
    </lineage>
</organism>
<name>A0A210Q4T4_MIZYE</name>
<proteinExistence type="inferred from homology"/>
<evidence type="ECO:0000313" key="7">
    <source>
        <dbReference type="Proteomes" id="UP000242188"/>
    </source>
</evidence>
<evidence type="ECO:0000256" key="4">
    <source>
        <dbReference type="SAM" id="Phobius"/>
    </source>
</evidence>
<dbReference type="PANTHER" id="PTHR10983">
    <property type="entry name" value="1-ACYLGLYCEROL-3-PHOSPHATE ACYLTRANSFERASE-RELATED"/>
    <property type="match status" value="1"/>
</dbReference>
<keyword evidence="7" id="KW-1185">Reference proteome</keyword>
<comment type="similarity">
    <text evidence="1">Belongs to the 1-acyl-sn-glycerol-3-phosphate acyltransferase family.</text>
</comment>
<sequence length="378" mass="44234">MDLPLPLRLLRYTLRIAYVIVTNFMAIPAYITWMILLYPVKCLAPNIFWTIEPILFKGLLAFVTFWISSGGYRMIESGDQLDGILDAKTILLVNHQSTSDVPVVMSSFQPKGLATGHMMWIMDYVFKFTNFGWISHFHGDFFIQQGKVGREEQLSLLGNHLKTIFKKSLQKWIILYPEGGFLRKRRKRSQAFAKKYDYPVLQHVTLPRLGAIQVVINTLCENNHPAAEETEPEVNHQSKSTGIKWIVDMTIGYPGAEPLDLHGMCIGYWAPRDISVHYRIYPIKEVPTHNTQLFTCWLYDRYHEKDQFLEEFYTNSVNFEETDKENRKFPRMERRSVDIDPISLIFFHFFYATSTYIFWCNLYSPILSLVSWCLAFVF</sequence>
<reference evidence="6 7" key="1">
    <citation type="journal article" date="2017" name="Nat. Ecol. Evol.">
        <title>Scallop genome provides insights into evolution of bilaterian karyotype and development.</title>
        <authorList>
            <person name="Wang S."/>
            <person name="Zhang J."/>
            <person name="Jiao W."/>
            <person name="Li J."/>
            <person name="Xun X."/>
            <person name="Sun Y."/>
            <person name="Guo X."/>
            <person name="Huan P."/>
            <person name="Dong B."/>
            <person name="Zhang L."/>
            <person name="Hu X."/>
            <person name="Sun X."/>
            <person name="Wang J."/>
            <person name="Zhao C."/>
            <person name="Wang Y."/>
            <person name="Wang D."/>
            <person name="Huang X."/>
            <person name="Wang R."/>
            <person name="Lv J."/>
            <person name="Li Y."/>
            <person name="Zhang Z."/>
            <person name="Liu B."/>
            <person name="Lu W."/>
            <person name="Hui Y."/>
            <person name="Liang J."/>
            <person name="Zhou Z."/>
            <person name="Hou R."/>
            <person name="Li X."/>
            <person name="Liu Y."/>
            <person name="Li H."/>
            <person name="Ning X."/>
            <person name="Lin Y."/>
            <person name="Zhao L."/>
            <person name="Xing Q."/>
            <person name="Dou J."/>
            <person name="Li Y."/>
            <person name="Mao J."/>
            <person name="Guo H."/>
            <person name="Dou H."/>
            <person name="Li T."/>
            <person name="Mu C."/>
            <person name="Jiang W."/>
            <person name="Fu Q."/>
            <person name="Fu X."/>
            <person name="Miao Y."/>
            <person name="Liu J."/>
            <person name="Yu Q."/>
            <person name="Li R."/>
            <person name="Liao H."/>
            <person name="Li X."/>
            <person name="Kong Y."/>
            <person name="Jiang Z."/>
            <person name="Chourrout D."/>
            <person name="Li R."/>
            <person name="Bao Z."/>
        </authorList>
    </citation>
    <scope>NUCLEOTIDE SEQUENCE [LARGE SCALE GENOMIC DNA]</scope>
    <source>
        <strain evidence="6 7">PY_sf001</strain>
    </source>
</reference>
<evidence type="ECO:0000256" key="1">
    <source>
        <dbReference type="ARBA" id="ARBA00008655"/>
    </source>
</evidence>
<protein>
    <submittedName>
        <fullName evidence="6">Acyl-CoA:lysophosphatidylglycerol acyltransferase 1</fullName>
    </submittedName>
</protein>
<evidence type="ECO:0000256" key="3">
    <source>
        <dbReference type="ARBA" id="ARBA00023315"/>
    </source>
</evidence>
<evidence type="ECO:0000259" key="5">
    <source>
        <dbReference type="SMART" id="SM00563"/>
    </source>
</evidence>
<keyword evidence="4" id="KW-0472">Membrane</keyword>
<dbReference type="GO" id="GO:0005783">
    <property type="term" value="C:endoplasmic reticulum"/>
    <property type="evidence" value="ECO:0007669"/>
    <property type="project" value="TreeGrafter"/>
</dbReference>
<keyword evidence="2 6" id="KW-0808">Transferase</keyword>
<dbReference type="Proteomes" id="UP000242188">
    <property type="component" value="Unassembled WGS sequence"/>
</dbReference>
<dbReference type="SUPFAM" id="SSF69593">
    <property type="entry name" value="Glycerol-3-phosphate (1)-acyltransferase"/>
    <property type="match status" value="1"/>
</dbReference>
<dbReference type="OrthoDB" id="5920068at2759"/>
<feature type="transmembrane region" description="Helical" evidence="4">
    <location>
        <begin position="12"/>
        <end position="35"/>
    </location>
</feature>
<dbReference type="CDD" id="cd07990">
    <property type="entry name" value="LPLAT_LCLAT1-like"/>
    <property type="match status" value="1"/>
</dbReference>
<feature type="domain" description="Phospholipid/glycerol acyltransferase" evidence="5">
    <location>
        <begin position="89"/>
        <end position="205"/>
    </location>
</feature>